<accession>A0A7H9AM09</accession>
<evidence type="ECO:0000313" key="2">
    <source>
        <dbReference type="EMBL" id="QLG44414.1"/>
    </source>
</evidence>
<evidence type="ECO:0000313" key="3">
    <source>
        <dbReference type="Proteomes" id="UP000509302"/>
    </source>
</evidence>
<feature type="signal peptide" evidence="1">
    <location>
        <begin position="1"/>
        <end position="19"/>
    </location>
</feature>
<reference evidence="2 3" key="1">
    <citation type="journal article" date="2006" name="Int. J. Syst. Evol. Microbiol.">
        <title>Costertonia aggregata gen. nov., sp. nov., a mesophilic marine bacterium of the family Flavobacteriaceae, isolated from a mature biofilm.</title>
        <authorList>
            <person name="Kwon K.K."/>
            <person name="Lee Y.K."/>
            <person name="Lee H.K."/>
        </authorList>
    </citation>
    <scope>NUCLEOTIDE SEQUENCE [LARGE SCALE GENOMIC DNA]</scope>
    <source>
        <strain evidence="2 3">KCCM 42265</strain>
    </source>
</reference>
<feature type="chain" id="PRO_5028944662" evidence="1">
    <location>
        <begin position="20"/>
        <end position="201"/>
    </location>
</feature>
<gene>
    <name evidence="2" type="ORF">HYG79_03320</name>
</gene>
<organism evidence="2 3">
    <name type="scientific">Costertonia aggregata</name>
    <dbReference type="NCBI Taxonomy" id="343403"/>
    <lineage>
        <taxon>Bacteria</taxon>
        <taxon>Pseudomonadati</taxon>
        <taxon>Bacteroidota</taxon>
        <taxon>Flavobacteriia</taxon>
        <taxon>Flavobacteriales</taxon>
        <taxon>Flavobacteriaceae</taxon>
        <taxon>Costertonia</taxon>
    </lineage>
</organism>
<protein>
    <submittedName>
        <fullName evidence="2">SIMPL domain-containing protein</fullName>
    </submittedName>
</protein>
<keyword evidence="3" id="KW-1185">Reference proteome</keyword>
<name>A0A7H9AM09_9FLAO</name>
<sequence length="201" mass="22388">MKKVVLGIALVLFSLGVSAQNYQNNITVNGTHKYTVTPQYMAKMIVSLNNVYYDAQTVTLSEIKSSYMDKLAKAGISSDRLKENKLQYALMGYEKEGTVFEFKTNSIEEMQTFLTTKSMGVSKSDSNMEAVLTDAQVAEYAKAAFDNAKAKAEAIAKKIGRKIGKAIYISDTNNKKVYESLYYGNVGTEKEYYVSVSFELL</sequence>
<dbReference type="Gene3D" id="3.30.110.170">
    <property type="entry name" value="Protein of unknown function (DUF541), domain 1"/>
    <property type="match status" value="1"/>
</dbReference>
<dbReference type="Proteomes" id="UP000509302">
    <property type="component" value="Chromosome"/>
</dbReference>
<dbReference type="InterPro" id="IPR007497">
    <property type="entry name" value="SIMPL/DUF541"/>
</dbReference>
<dbReference type="KEGG" id="cagg:HYG79_03320"/>
<dbReference type="RefSeq" id="WP_179240748.1">
    <property type="nucleotide sequence ID" value="NZ_CP058595.1"/>
</dbReference>
<dbReference type="AlphaFoldDB" id="A0A7H9AM09"/>
<evidence type="ECO:0000256" key="1">
    <source>
        <dbReference type="SAM" id="SignalP"/>
    </source>
</evidence>
<dbReference type="Pfam" id="PF04402">
    <property type="entry name" value="SIMPL"/>
    <property type="match status" value="1"/>
</dbReference>
<proteinExistence type="predicted"/>
<dbReference type="EMBL" id="CP058595">
    <property type="protein sequence ID" value="QLG44414.1"/>
    <property type="molecule type" value="Genomic_DNA"/>
</dbReference>
<keyword evidence="1" id="KW-0732">Signal</keyword>